<evidence type="ECO:0000259" key="1">
    <source>
        <dbReference type="Pfam" id="PF03551"/>
    </source>
</evidence>
<feature type="domain" description="Transcription regulator PadR N-terminal" evidence="1">
    <location>
        <begin position="16"/>
        <end position="88"/>
    </location>
</feature>
<dbReference type="Pfam" id="PF03551">
    <property type="entry name" value="PadR"/>
    <property type="match status" value="1"/>
</dbReference>
<evidence type="ECO:0000313" key="3">
    <source>
        <dbReference type="Proteomes" id="UP000823982"/>
    </source>
</evidence>
<dbReference type="InterPro" id="IPR052509">
    <property type="entry name" value="Metal_resp_DNA-bind_regulator"/>
</dbReference>
<protein>
    <submittedName>
        <fullName evidence="2">Helix-turn-helix transcriptional regulator</fullName>
    </submittedName>
</protein>
<organism evidence="2 3">
    <name type="scientific">Candidatus Faeciplasma gallinarum</name>
    <dbReference type="NCBI Taxonomy" id="2840799"/>
    <lineage>
        <taxon>Bacteria</taxon>
        <taxon>Bacillati</taxon>
        <taxon>Bacillota</taxon>
        <taxon>Clostridia</taxon>
        <taxon>Eubacteriales</taxon>
        <taxon>Oscillospiraceae</taxon>
        <taxon>Oscillospiraceae incertae sedis</taxon>
        <taxon>Candidatus Faeciplasma</taxon>
    </lineage>
</organism>
<dbReference type="SUPFAM" id="SSF46785">
    <property type="entry name" value="Winged helix' DNA-binding domain"/>
    <property type="match status" value="1"/>
</dbReference>
<reference evidence="2" key="1">
    <citation type="submission" date="2020-10" db="EMBL/GenBank/DDBJ databases">
        <authorList>
            <person name="Gilroy R."/>
        </authorList>
    </citation>
    <scope>NUCLEOTIDE SEQUENCE</scope>
    <source>
        <strain evidence="2">CHK157-1446</strain>
    </source>
</reference>
<sequence length="110" mass="12621">MSIASELIRGRVDAVILANIMNKDSYGYEINKAILRKSAGRYELNEATLYTAFKRLTDMGYIVTYWGDGDVGARRKYYKITAEGKNAYYRMLQEWQEAKELMDAILSTEG</sequence>
<dbReference type="PANTHER" id="PTHR33169:SF25">
    <property type="entry name" value="DNA-BINDING PROTEIN YIZB-RELATED"/>
    <property type="match status" value="1"/>
</dbReference>
<gene>
    <name evidence="2" type="ORF">IAD01_07795</name>
</gene>
<reference evidence="2" key="2">
    <citation type="journal article" date="2021" name="PeerJ">
        <title>Extensive microbial diversity within the chicken gut microbiome revealed by metagenomics and culture.</title>
        <authorList>
            <person name="Gilroy R."/>
            <person name="Ravi A."/>
            <person name="Getino M."/>
            <person name="Pursley I."/>
            <person name="Horton D.L."/>
            <person name="Alikhan N.F."/>
            <person name="Baker D."/>
            <person name="Gharbi K."/>
            <person name="Hall N."/>
            <person name="Watson M."/>
            <person name="Adriaenssens E.M."/>
            <person name="Foster-Nyarko E."/>
            <person name="Jarju S."/>
            <person name="Secka A."/>
            <person name="Antonio M."/>
            <person name="Oren A."/>
            <person name="Chaudhuri R.R."/>
            <person name="La Ragione R."/>
            <person name="Hildebrand F."/>
            <person name="Pallen M.J."/>
        </authorList>
    </citation>
    <scope>NUCLEOTIDE SEQUENCE</scope>
    <source>
        <strain evidence="2">CHK157-1446</strain>
    </source>
</reference>
<evidence type="ECO:0000313" key="2">
    <source>
        <dbReference type="EMBL" id="HIS25283.1"/>
    </source>
</evidence>
<dbReference type="Gene3D" id="1.10.10.10">
    <property type="entry name" value="Winged helix-like DNA-binding domain superfamily/Winged helix DNA-binding domain"/>
    <property type="match status" value="1"/>
</dbReference>
<dbReference type="Proteomes" id="UP000823982">
    <property type="component" value="Unassembled WGS sequence"/>
</dbReference>
<accession>A0A9D1EPJ6</accession>
<dbReference type="InterPro" id="IPR005149">
    <property type="entry name" value="Tscrpt_reg_PadR_N"/>
</dbReference>
<comment type="caution">
    <text evidence="2">The sequence shown here is derived from an EMBL/GenBank/DDBJ whole genome shotgun (WGS) entry which is preliminary data.</text>
</comment>
<dbReference type="AlphaFoldDB" id="A0A9D1EPJ6"/>
<dbReference type="InterPro" id="IPR036388">
    <property type="entry name" value="WH-like_DNA-bd_sf"/>
</dbReference>
<dbReference type="InterPro" id="IPR036390">
    <property type="entry name" value="WH_DNA-bd_sf"/>
</dbReference>
<proteinExistence type="predicted"/>
<dbReference type="EMBL" id="DVIR01000072">
    <property type="protein sequence ID" value="HIS25283.1"/>
    <property type="molecule type" value="Genomic_DNA"/>
</dbReference>
<name>A0A9D1EPJ6_9FIRM</name>
<dbReference type="PANTHER" id="PTHR33169">
    <property type="entry name" value="PADR-FAMILY TRANSCRIPTIONAL REGULATOR"/>
    <property type="match status" value="1"/>
</dbReference>